<organism evidence="1 2">
    <name type="scientific">Quercus rubra</name>
    <name type="common">Northern red oak</name>
    <name type="synonym">Quercus borealis</name>
    <dbReference type="NCBI Taxonomy" id="3512"/>
    <lineage>
        <taxon>Eukaryota</taxon>
        <taxon>Viridiplantae</taxon>
        <taxon>Streptophyta</taxon>
        <taxon>Embryophyta</taxon>
        <taxon>Tracheophyta</taxon>
        <taxon>Spermatophyta</taxon>
        <taxon>Magnoliopsida</taxon>
        <taxon>eudicotyledons</taxon>
        <taxon>Gunneridae</taxon>
        <taxon>Pentapetalae</taxon>
        <taxon>rosids</taxon>
        <taxon>fabids</taxon>
        <taxon>Fagales</taxon>
        <taxon>Fagaceae</taxon>
        <taxon>Quercus</taxon>
    </lineage>
</organism>
<sequence>MYLQLLIGYIQFHHRQCINCRSSDFNTFHDSEICARS</sequence>
<protein>
    <submittedName>
        <fullName evidence="1">Uncharacterized protein</fullName>
    </submittedName>
</protein>
<proteinExistence type="predicted"/>
<dbReference type="AlphaFoldDB" id="A0AAN7E9J1"/>
<accession>A0AAN7E9J1</accession>
<reference evidence="1 2" key="1">
    <citation type="journal article" date="2023" name="G3 (Bethesda)">
        <title>A haplotype-resolved chromosome-scale genome for Quercus rubra L. provides insights into the genetics of adaptive traits for red oak species.</title>
        <authorList>
            <person name="Kapoor B."/>
            <person name="Jenkins J."/>
            <person name="Schmutz J."/>
            <person name="Zhebentyayeva T."/>
            <person name="Kuelheim C."/>
            <person name="Coggeshall M."/>
            <person name="Heim C."/>
            <person name="Lasky J.R."/>
            <person name="Leites L."/>
            <person name="Islam-Faridi N."/>
            <person name="Romero-Severson J."/>
            <person name="DeLeo V.L."/>
            <person name="Lucas S.M."/>
            <person name="Lazic D."/>
            <person name="Gailing O."/>
            <person name="Carlson J."/>
            <person name="Staton M."/>
        </authorList>
    </citation>
    <scope>NUCLEOTIDE SEQUENCE [LARGE SCALE GENOMIC DNA]</scope>
    <source>
        <strain evidence="1">Pseudo-F2</strain>
    </source>
</reference>
<gene>
    <name evidence="1" type="ORF">RGQ29_002527</name>
</gene>
<keyword evidence="2" id="KW-1185">Reference proteome</keyword>
<name>A0AAN7E9J1_QUERU</name>
<dbReference type="Proteomes" id="UP001324115">
    <property type="component" value="Unassembled WGS sequence"/>
</dbReference>
<evidence type="ECO:0000313" key="1">
    <source>
        <dbReference type="EMBL" id="KAK4566310.1"/>
    </source>
</evidence>
<comment type="caution">
    <text evidence="1">The sequence shown here is derived from an EMBL/GenBank/DDBJ whole genome shotgun (WGS) entry which is preliminary data.</text>
</comment>
<evidence type="ECO:0000313" key="2">
    <source>
        <dbReference type="Proteomes" id="UP001324115"/>
    </source>
</evidence>
<dbReference type="EMBL" id="JAXUIC010000010">
    <property type="protein sequence ID" value="KAK4566310.1"/>
    <property type="molecule type" value="Genomic_DNA"/>
</dbReference>